<evidence type="ECO:0000259" key="2">
    <source>
        <dbReference type="Pfam" id="PF07853"/>
    </source>
</evidence>
<reference evidence="3 4" key="1">
    <citation type="submission" date="2020-04" db="EMBL/GenBank/DDBJ databases">
        <title>Genome sequencing of novel species.</title>
        <authorList>
            <person name="Heo J."/>
            <person name="Kim S.-J."/>
            <person name="Kim J.-S."/>
            <person name="Hong S.-B."/>
            <person name="Kwon S.-W."/>
        </authorList>
    </citation>
    <scope>NUCLEOTIDE SEQUENCE [LARGE SCALE GENOMIC DNA]</scope>
    <source>
        <strain evidence="3 4">MFER-1</strain>
    </source>
</reference>
<organism evidence="3 4">
    <name type="scientific">Cohnella herbarum</name>
    <dbReference type="NCBI Taxonomy" id="2728023"/>
    <lineage>
        <taxon>Bacteria</taxon>
        <taxon>Bacillati</taxon>
        <taxon>Bacillota</taxon>
        <taxon>Bacilli</taxon>
        <taxon>Bacillales</taxon>
        <taxon>Paenibacillaceae</taxon>
        <taxon>Cohnella</taxon>
    </lineage>
</organism>
<keyword evidence="4" id="KW-1185">Reference proteome</keyword>
<feature type="domain" description="DUF1648" evidence="2">
    <location>
        <begin position="28"/>
        <end position="68"/>
    </location>
</feature>
<dbReference type="InterPro" id="IPR025962">
    <property type="entry name" value="SdpI/YhfL"/>
</dbReference>
<evidence type="ECO:0000313" key="4">
    <source>
        <dbReference type="Proteomes" id="UP000502248"/>
    </source>
</evidence>
<keyword evidence="1" id="KW-0812">Transmembrane</keyword>
<gene>
    <name evidence="3" type="ORF">HH215_19625</name>
</gene>
<proteinExistence type="predicted"/>
<evidence type="ECO:0000313" key="3">
    <source>
        <dbReference type="EMBL" id="QJD85164.1"/>
    </source>
</evidence>
<feature type="transmembrane region" description="Helical" evidence="1">
    <location>
        <begin position="19"/>
        <end position="36"/>
    </location>
</feature>
<dbReference type="PANTHER" id="PTHR37810:SF5">
    <property type="entry name" value="IMMUNITY PROTEIN SDPI"/>
    <property type="match status" value="1"/>
</dbReference>
<dbReference type="EMBL" id="CP051680">
    <property type="protein sequence ID" value="QJD85164.1"/>
    <property type="molecule type" value="Genomic_DNA"/>
</dbReference>
<dbReference type="AlphaFoldDB" id="A0A7Z2VLC4"/>
<feature type="transmembrane region" description="Helical" evidence="1">
    <location>
        <begin position="64"/>
        <end position="84"/>
    </location>
</feature>
<dbReference type="Pfam" id="PF13630">
    <property type="entry name" value="SdpI"/>
    <property type="match status" value="1"/>
</dbReference>
<dbReference type="InterPro" id="IPR012867">
    <property type="entry name" value="DUF1648"/>
</dbReference>
<feature type="transmembrane region" description="Helical" evidence="1">
    <location>
        <begin position="123"/>
        <end position="142"/>
    </location>
</feature>
<protein>
    <submittedName>
        <fullName evidence="3">DUF1648 domain-containing protein</fullName>
    </submittedName>
</protein>
<feature type="transmembrane region" description="Helical" evidence="1">
    <location>
        <begin position="96"/>
        <end position="117"/>
    </location>
</feature>
<name>A0A7Z2VLC4_9BACL</name>
<dbReference type="Pfam" id="PF07853">
    <property type="entry name" value="DUF1648"/>
    <property type="match status" value="1"/>
</dbReference>
<sequence>MTNANETKDAKFKWTKKDWLLLGTNVLVFAILYFIFNNRLPDEVAAHYNINGEADRMMSRTSFWLMYAGIGIVLPTLLSVMRYIDPRQSNYARFEGYYDLMRWAISLFLHGIMLFVILDNAGYDVHLPNLITGGLGVLWIIIGNRMGQVRSNFFIGIRTPWALLDENNWRLTHRLGARLWVIGGLIMFICAWFVSSVWTVGILLACALASSLIPFAYSYMLFKKKTSS</sequence>
<feature type="transmembrane region" description="Helical" evidence="1">
    <location>
        <begin position="175"/>
        <end position="194"/>
    </location>
</feature>
<dbReference type="PIRSF" id="PIRSF038959">
    <property type="entry name" value="SdpI"/>
    <property type="match status" value="1"/>
</dbReference>
<dbReference type="GO" id="GO:0009636">
    <property type="term" value="P:response to toxic substance"/>
    <property type="evidence" value="ECO:0007669"/>
    <property type="project" value="TreeGrafter"/>
</dbReference>
<dbReference type="InterPro" id="IPR026272">
    <property type="entry name" value="SdpI"/>
</dbReference>
<keyword evidence="1" id="KW-1133">Transmembrane helix</keyword>
<dbReference type="RefSeq" id="WP_169281430.1">
    <property type="nucleotide sequence ID" value="NZ_CP051680.1"/>
</dbReference>
<accession>A0A7Z2VLC4</accession>
<dbReference type="KEGG" id="cheb:HH215_19625"/>
<keyword evidence="1" id="KW-0472">Membrane</keyword>
<feature type="transmembrane region" description="Helical" evidence="1">
    <location>
        <begin position="200"/>
        <end position="222"/>
    </location>
</feature>
<evidence type="ECO:0000256" key="1">
    <source>
        <dbReference type="SAM" id="Phobius"/>
    </source>
</evidence>
<dbReference type="PANTHER" id="PTHR37810">
    <property type="entry name" value="IMMUNITY PROTEIN SDPI"/>
    <property type="match status" value="1"/>
</dbReference>
<dbReference type="Proteomes" id="UP000502248">
    <property type="component" value="Chromosome"/>
</dbReference>